<sequence length="478" mass="53710">MKILFVISEVEDIIKTGGLADVGKALPIALSKLGHDVRIVMPYYKQVAKDLDLTNTIQSQIMHINGAHYTYKVKELGFHGIKIYLIDHPYFSEAQSLYADESLASNAQRFSLLSLCALSVSYYLDFAPNILHCNDWHTALTPYFMHSDYLIRHQLINKHDFFAQTKSVITIHNAAFQGAEKLDRVPLLNDHDKHHIYSDNNHVNMLRTGLMFSNKICPVSPSYAHEITSYLGSHGVSDVINQAPHKVIGILNGCDYSQWDPASDKHLPANFEIGNMKGKQECKKVLQKTAGLPPLKSTPLIGMVCRVAKQKGFDFIMPIIEDLLLHKVQFVIMGTGDAAIVAKLHDISRRHPDKFHFLEAFKPNLSHLIEAGSDFFLMPSEFEPCGLNQMYSLAYGTLPIVRHVGGLADTVIDISQSNATGFSFTEPSALNLLSTIRNALLSYHDSPSKIKKMIKQGMQTRFTWETAAKHYEHVYKSK</sequence>
<evidence type="ECO:0000256" key="7">
    <source>
        <dbReference type="ARBA" id="ARBA00022676"/>
    </source>
</evidence>
<evidence type="ECO:0000256" key="3">
    <source>
        <dbReference type="ARBA" id="ARBA00004964"/>
    </source>
</evidence>
<evidence type="ECO:0000313" key="15">
    <source>
        <dbReference type="Proteomes" id="UP000053586"/>
    </source>
</evidence>
<dbReference type="Pfam" id="PF00534">
    <property type="entry name" value="Glycos_transf_1"/>
    <property type="match status" value="1"/>
</dbReference>
<dbReference type="STRING" id="56804.BAE46_07270"/>
<evidence type="ECO:0000256" key="8">
    <source>
        <dbReference type="ARBA" id="ARBA00022679"/>
    </source>
</evidence>
<name>H5TCK5_9ALTE</name>
<comment type="caution">
    <text evidence="14">The sequence shown here is derived from an EMBL/GenBank/DDBJ whole genome shotgun (WGS) entry which is preliminary data.</text>
</comment>
<evidence type="ECO:0000256" key="10">
    <source>
        <dbReference type="ARBA" id="ARBA00031722"/>
    </source>
</evidence>
<dbReference type="PANTHER" id="PTHR45825">
    <property type="entry name" value="GRANULE-BOUND STARCH SYNTHASE 1, CHLOROPLASTIC/AMYLOPLASTIC"/>
    <property type="match status" value="1"/>
</dbReference>
<keyword evidence="9 11" id="KW-0320">Glycogen biosynthesis</keyword>
<dbReference type="Gene3D" id="3.40.50.2000">
    <property type="entry name" value="Glycogen Phosphorylase B"/>
    <property type="match status" value="2"/>
</dbReference>
<dbReference type="PANTHER" id="PTHR45825:SF11">
    <property type="entry name" value="ALPHA AMYLASE DOMAIN-CONTAINING PROTEIN"/>
    <property type="match status" value="1"/>
</dbReference>
<keyword evidence="8 11" id="KW-0808">Transferase</keyword>
<reference evidence="14 15" key="1">
    <citation type="journal article" date="2012" name="J. Bacteriol.">
        <title>Genome sequence of proteorhodopsin-containing sea ice bacterium Glaciecola punicea ACAM 611T.</title>
        <authorList>
            <person name="Qin Q.-L."/>
            <person name="Xie B.-B."/>
            <person name="Shu Y.-L."/>
            <person name="Rong J.-C."/>
            <person name="Zhao D.-L."/>
            <person name="Zhang X.-Y."/>
            <person name="Chen X.-L."/>
            <person name="Zhou B.-C."/>
            <person name="Zhanga Y.-Z."/>
        </authorList>
    </citation>
    <scope>NUCLEOTIDE SEQUENCE [LARGE SCALE GENOMIC DNA]</scope>
    <source>
        <strain evidence="14 15">ACAM 611</strain>
    </source>
</reference>
<dbReference type="GO" id="GO:0005978">
    <property type="term" value="P:glycogen biosynthetic process"/>
    <property type="evidence" value="ECO:0007669"/>
    <property type="project" value="UniProtKB-UniRule"/>
</dbReference>
<reference evidence="14 15" key="2">
    <citation type="journal article" date="2017" name="Antonie Van Leeuwenhoek">
        <title>Rhizobium rhizosphaerae sp. nov., a novel species isolated from rice rhizosphere.</title>
        <authorList>
            <person name="Zhao J.J."/>
            <person name="Zhang J."/>
            <person name="Zhang R.J."/>
            <person name="Zhang C.W."/>
            <person name="Yin H.Q."/>
            <person name="Zhang X.X."/>
        </authorList>
    </citation>
    <scope>NUCLEOTIDE SEQUENCE [LARGE SCALE GENOMIC DNA]</scope>
    <source>
        <strain evidence="14 15">ACAM 611</strain>
    </source>
</reference>
<evidence type="ECO:0000256" key="9">
    <source>
        <dbReference type="ARBA" id="ARBA00023056"/>
    </source>
</evidence>
<evidence type="ECO:0000256" key="2">
    <source>
        <dbReference type="ARBA" id="ARBA00002764"/>
    </source>
</evidence>
<comment type="catalytic activity">
    <reaction evidence="1 11">
        <text>[(1-&gt;4)-alpha-D-glucosyl](n) + ADP-alpha-D-glucose = [(1-&gt;4)-alpha-D-glucosyl](n+1) + ADP + H(+)</text>
        <dbReference type="Rhea" id="RHEA:18189"/>
        <dbReference type="Rhea" id="RHEA-COMP:9584"/>
        <dbReference type="Rhea" id="RHEA-COMP:9587"/>
        <dbReference type="ChEBI" id="CHEBI:15378"/>
        <dbReference type="ChEBI" id="CHEBI:15444"/>
        <dbReference type="ChEBI" id="CHEBI:57498"/>
        <dbReference type="ChEBI" id="CHEBI:456216"/>
        <dbReference type="EC" id="2.4.1.21"/>
    </reaction>
</comment>
<keyword evidence="15" id="KW-1185">Reference proteome</keyword>
<dbReference type="UniPathway" id="UPA00164"/>
<dbReference type="GO" id="GO:0009011">
    <property type="term" value="F:alpha-1,4-glucan glucosyltransferase (ADP-glucose donor) activity"/>
    <property type="evidence" value="ECO:0007669"/>
    <property type="project" value="UniProtKB-UniRule"/>
</dbReference>
<evidence type="ECO:0000256" key="6">
    <source>
        <dbReference type="ARBA" id="ARBA00019935"/>
    </source>
</evidence>
<evidence type="ECO:0000256" key="1">
    <source>
        <dbReference type="ARBA" id="ARBA00001478"/>
    </source>
</evidence>
<dbReference type="Proteomes" id="UP000053586">
    <property type="component" value="Unassembled WGS sequence"/>
</dbReference>
<evidence type="ECO:0000256" key="4">
    <source>
        <dbReference type="ARBA" id="ARBA00010281"/>
    </source>
</evidence>
<evidence type="ECO:0000256" key="5">
    <source>
        <dbReference type="ARBA" id="ARBA00012588"/>
    </source>
</evidence>
<evidence type="ECO:0000259" key="12">
    <source>
        <dbReference type="Pfam" id="PF00534"/>
    </source>
</evidence>
<keyword evidence="7 11" id="KW-0328">Glycosyltransferase</keyword>
<accession>H5TCK5</accession>
<feature type="domain" description="Starch synthase catalytic" evidence="13">
    <location>
        <begin position="2"/>
        <end position="241"/>
    </location>
</feature>
<dbReference type="InterPro" id="IPR011835">
    <property type="entry name" value="GS/SS"/>
</dbReference>
<comment type="pathway">
    <text evidence="3 11">Glycan biosynthesis; glycogen biosynthesis.</text>
</comment>
<dbReference type="NCBIfam" id="TIGR02095">
    <property type="entry name" value="glgA"/>
    <property type="match status" value="1"/>
</dbReference>
<dbReference type="CDD" id="cd03791">
    <property type="entry name" value="GT5_Glycogen_synthase_DULL1-like"/>
    <property type="match status" value="1"/>
</dbReference>
<dbReference type="EMBL" id="BAET01000020">
    <property type="protein sequence ID" value="GAB56032.1"/>
    <property type="molecule type" value="Genomic_DNA"/>
</dbReference>
<dbReference type="EC" id="2.4.1.21" evidence="5 11"/>
<evidence type="ECO:0000313" key="14">
    <source>
        <dbReference type="EMBL" id="GAB56032.1"/>
    </source>
</evidence>
<dbReference type="InterPro" id="IPR001296">
    <property type="entry name" value="Glyco_trans_1"/>
</dbReference>
<protein>
    <recommendedName>
        <fullName evidence="6 11">Glycogen synthase</fullName>
        <ecNumber evidence="5 11">2.4.1.21</ecNumber>
    </recommendedName>
    <alternativeName>
        <fullName evidence="10 11">Starch [bacterial glycogen] synthase</fullName>
    </alternativeName>
</protein>
<comment type="function">
    <text evidence="2 11">Synthesizes alpha-1,4-glucan chains using ADP-glucose.</text>
</comment>
<dbReference type="SUPFAM" id="SSF53756">
    <property type="entry name" value="UDP-Glycosyltransferase/glycogen phosphorylase"/>
    <property type="match status" value="1"/>
</dbReference>
<dbReference type="GO" id="GO:0005829">
    <property type="term" value="C:cytosol"/>
    <property type="evidence" value="ECO:0007669"/>
    <property type="project" value="TreeGrafter"/>
</dbReference>
<feature type="domain" description="Glycosyl transferase family 1" evidence="12">
    <location>
        <begin position="297"/>
        <end position="452"/>
    </location>
</feature>
<dbReference type="HAMAP" id="MF_00484">
    <property type="entry name" value="Glycogen_synth"/>
    <property type="match status" value="1"/>
</dbReference>
<dbReference type="InterPro" id="IPR013534">
    <property type="entry name" value="Starch_synth_cat_dom"/>
</dbReference>
<proteinExistence type="inferred from homology"/>
<dbReference type="Pfam" id="PF08323">
    <property type="entry name" value="Glyco_transf_5"/>
    <property type="match status" value="1"/>
</dbReference>
<dbReference type="GO" id="GO:0004373">
    <property type="term" value="F:alpha-1,4-glucan glucosyltransferase (UDP-glucose donor) activity"/>
    <property type="evidence" value="ECO:0007669"/>
    <property type="project" value="InterPro"/>
</dbReference>
<comment type="similarity">
    <text evidence="4 11">Belongs to the glycosyltransferase 1 family. Bacterial/plant glycogen synthase subfamily.</text>
</comment>
<gene>
    <name evidence="11 14" type="primary">glgA</name>
    <name evidence="14" type="ORF">GPUN_1917</name>
</gene>
<evidence type="ECO:0000256" key="11">
    <source>
        <dbReference type="HAMAP-Rule" id="MF_00484"/>
    </source>
</evidence>
<evidence type="ECO:0000259" key="13">
    <source>
        <dbReference type="Pfam" id="PF08323"/>
    </source>
</evidence>
<dbReference type="AlphaFoldDB" id="H5TCK5"/>
<dbReference type="RefSeq" id="WP_006005748.1">
    <property type="nucleotide sequence ID" value="NZ_BAET01000020.1"/>
</dbReference>
<dbReference type="OrthoDB" id="9808590at2"/>
<feature type="binding site" evidence="11">
    <location>
        <position position="15"/>
    </location>
    <ligand>
        <name>ADP-alpha-D-glucose</name>
        <dbReference type="ChEBI" id="CHEBI:57498"/>
    </ligand>
</feature>
<dbReference type="eggNOG" id="COG0297">
    <property type="taxonomic scope" value="Bacteria"/>
</dbReference>
<organism evidence="14 15">
    <name type="scientific">Glaciecola punicea ACAM 611</name>
    <dbReference type="NCBI Taxonomy" id="1121923"/>
    <lineage>
        <taxon>Bacteria</taxon>
        <taxon>Pseudomonadati</taxon>
        <taxon>Pseudomonadota</taxon>
        <taxon>Gammaproteobacteria</taxon>
        <taxon>Alteromonadales</taxon>
        <taxon>Alteromonadaceae</taxon>
        <taxon>Glaciecola</taxon>
    </lineage>
</organism>